<keyword evidence="1" id="KW-0611">Plant defense</keyword>
<dbReference type="AlphaFoldDB" id="A0A2G9H566"/>
<comment type="caution">
    <text evidence="3">The sequence shown here is derived from an EMBL/GenBank/DDBJ whole genome shotgun (WGS) entry which is preliminary data.</text>
</comment>
<dbReference type="EMBL" id="NKXS01002646">
    <property type="protein sequence ID" value="PIN12655.1"/>
    <property type="molecule type" value="Genomic_DNA"/>
</dbReference>
<accession>A0A2G9H566</accession>
<protein>
    <recommendedName>
        <fullName evidence="2">NB-ARC domain-containing protein</fullName>
    </recommendedName>
</protein>
<reference evidence="4" key="1">
    <citation type="journal article" date="2018" name="Gigascience">
        <title>Genome assembly of the Pink Ipe (Handroanthus impetiginosus, Bignoniaceae), a highly valued, ecologically keystone Neotropical timber forest tree.</title>
        <authorList>
            <person name="Silva-Junior O.B."/>
            <person name="Grattapaglia D."/>
            <person name="Novaes E."/>
            <person name="Collevatti R.G."/>
        </authorList>
    </citation>
    <scope>NUCLEOTIDE SEQUENCE [LARGE SCALE GENOMIC DNA]</scope>
    <source>
        <strain evidence="4">cv. UFG-1</strain>
    </source>
</reference>
<gene>
    <name evidence="3" type="ORF">CDL12_14742</name>
</gene>
<dbReference type="STRING" id="429701.A0A2G9H566"/>
<dbReference type="PANTHER" id="PTHR33463">
    <property type="entry name" value="NB-ARC DOMAIN-CONTAINING PROTEIN-RELATED"/>
    <property type="match status" value="1"/>
</dbReference>
<proteinExistence type="predicted"/>
<dbReference type="GO" id="GO:0043531">
    <property type="term" value="F:ADP binding"/>
    <property type="evidence" value="ECO:0007669"/>
    <property type="project" value="InterPro"/>
</dbReference>
<dbReference type="PANTHER" id="PTHR33463:SF209">
    <property type="entry name" value="DISEASE RESISTANCE PROTEIN RPS2-LIKE"/>
    <property type="match status" value="1"/>
</dbReference>
<evidence type="ECO:0000313" key="4">
    <source>
        <dbReference type="Proteomes" id="UP000231279"/>
    </source>
</evidence>
<dbReference type="Gene3D" id="3.40.50.300">
    <property type="entry name" value="P-loop containing nucleotide triphosphate hydrolases"/>
    <property type="match status" value="1"/>
</dbReference>
<dbReference type="Pfam" id="PF00931">
    <property type="entry name" value="NB-ARC"/>
    <property type="match status" value="1"/>
</dbReference>
<dbReference type="InterPro" id="IPR050905">
    <property type="entry name" value="Plant_NBS-LRR"/>
</dbReference>
<dbReference type="Proteomes" id="UP000231279">
    <property type="component" value="Unassembled WGS sequence"/>
</dbReference>
<keyword evidence="4" id="KW-1185">Reference proteome</keyword>
<evidence type="ECO:0000259" key="2">
    <source>
        <dbReference type="Pfam" id="PF00931"/>
    </source>
</evidence>
<dbReference type="OrthoDB" id="1727490at2759"/>
<feature type="domain" description="NB-ARC" evidence="2">
    <location>
        <begin position="158"/>
        <end position="222"/>
    </location>
</feature>
<dbReference type="SUPFAM" id="SSF52540">
    <property type="entry name" value="P-loop containing nucleoside triphosphate hydrolases"/>
    <property type="match status" value="1"/>
</dbReference>
<evidence type="ECO:0000256" key="1">
    <source>
        <dbReference type="ARBA" id="ARBA00022821"/>
    </source>
</evidence>
<dbReference type="InterPro" id="IPR002182">
    <property type="entry name" value="NB-ARC"/>
</dbReference>
<evidence type="ECO:0000313" key="3">
    <source>
        <dbReference type="EMBL" id="PIN12655.1"/>
    </source>
</evidence>
<dbReference type="InterPro" id="IPR027417">
    <property type="entry name" value="P-loop_NTPase"/>
</dbReference>
<organism evidence="3 4">
    <name type="scientific">Handroanthus impetiginosus</name>
    <dbReference type="NCBI Taxonomy" id="429701"/>
    <lineage>
        <taxon>Eukaryota</taxon>
        <taxon>Viridiplantae</taxon>
        <taxon>Streptophyta</taxon>
        <taxon>Embryophyta</taxon>
        <taxon>Tracheophyta</taxon>
        <taxon>Spermatophyta</taxon>
        <taxon>Magnoliopsida</taxon>
        <taxon>eudicotyledons</taxon>
        <taxon>Gunneridae</taxon>
        <taxon>Pentapetalae</taxon>
        <taxon>asterids</taxon>
        <taxon>lamiids</taxon>
        <taxon>Lamiales</taxon>
        <taxon>Bignoniaceae</taxon>
        <taxon>Crescentiina</taxon>
        <taxon>Tabebuia alliance</taxon>
        <taxon>Handroanthus</taxon>
    </lineage>
</organism>
<name>A0A2G9H566_9LAMI</name>
<sequence length="228" mass="25434">MVQCLCGHCCSSESISEQCSYLKKPQALLQVLEDKLKLLIAREADVRINLRSEKIKQGMNPTAEVTLWLDNAQKIKAKLVSLEGEIEESESFLCGCFPNYYYRLKLGNKVSKKVREAGKLLDQSNFPGGSLVSMAPEKGKVLPTTTLVGETARRILQTTQEYLVDPNTEIIGIYGMGGVGKTTIVKEINNKLLSADTHFDDVIWVTASKDSDLEKLRKDICKSNRVEF</sequence>